<dbReference type="Pfam" id="PF19054">
    <property type="entry name" value="DUF5753"/>
    <property type="match status" value="1"/>
</dbReference>
<comment type="caution">
    <text evidence="2">The sequence shown here is derived from an EMBL/GenBank/DDBJ whole genome shotgun (WGS) entry which is preliminary data.</text>
</comment>
<reference evidence="2 3" key="1">
    <citation type="submission" date="2024-08" db="EMBL/GenBank/DDBJ databases">
        <title>Genome mining of Saccharopolyspora cebuensis PGLac3 from Nigerian medicinal plant.</title>
        <authorList>
            <person name="Ezeobiora C.E."/>
            <person name="Igbokwe N.H."/>
            <person name="Amin D.H."/>
            <person name="Mendie U.E."/>
        </authorList>
    </citation>
    <scope>NUCLEOTIDE SEQUENCE [LARGE SCALE GENOMIC DNA]</scope>
    <source>
        <strain evidence="2 3">PGLac3</strain>
    </source>
</reference>
<accession>A0ABV4CAV2</accession>
<dbReference type="EMBL" id="JBGEHV010000001">
    <property type="protein sequence ID" value="MEY8037889.1"/>
    <property type="molecule type" value="Genomic_DNA"/>
</dbReference>
<evidence type="ECO:0000313" key="2">
    <source>
        <dbReference type="EMBL" id="MEY8037889.1"/>
    </source>
</evidence>
<evidence type="ECO:0000259" key="1">
    <source>
        <dbReference type="Pfam" id="PF19054"/>
    </source>
</evidence>
<proteinExistence type="predicted"/>
<organism evidence="2 3">
    <name type="scientific">Saccharopolyspora cebuensis</name>
    <dbReference type="NCBI Taxonomy" id="418759"/>
    <lineage>
        <taxon>Bacteria</taxon>
        <taxon>Bacillati</taxon>
        <taxon>Actinomycetota</taxon>
        <taxon>Actinomycetes</taxon>
        <taxon>Pseudonocardiales</taxon>
        <taxon>Pseudonocardiaceae</taxon>
        <taxon>Saccharopolyspora</taxon>
    </lineage>
</organism>
<keyword evidence="3" id="KW-1185">Reference proteome</keyword>
<dbReference type="Proteomes" id="UP001564626">
    <property type="component" value="Unassembled WGS sequence"/>
</dbReference>
<feature type="domain" description="DUF5753" evidence="1">
    <location>
        <begin position="12"/>
        <end position="76"/>
    </location>
</feature>
<name>A0ABV4CAV2_9PSEU</name>
<dbReference type="InterPro" id="IPR043917">
    <property type="entry name" value="DUF5753"/>
</dbReference>
<protein>
    <submittedName>
        <fullName evidence="2">Scr1 family TA system antitoxin-like transcriptional regulator</fullName>
    </submittedName>
</protein>
<sequence>MERSGERGVGTGSARCCSTRCFQWSQAEDPEAVYIDGQTSWTFHEGQAEIRRYGYVFAAVQSIALSPQDSLSLIEKTEKGLS</sequence>
<dbReference type="RefSeq" id="WP_369774453.1">
    <property type="nucleotide sequence ID" value="NZ_BAABII010000016.1"/>
</dbReference>
<evidence type="ECO:0000313" key="3">
    <source>
        <dbReference type="Proteomes" id="UP001564626"/>
    </source>
</evidence>
<gene>
    <name evidence="2" type="ORF">AB8O55_00615</name>
</gene>